<protein>
    <submittedName>
        <fullName evidence="2">Possible NADH-Ubiquinone/plastoquinone (comple)</fullName>
    </submittedName>
</protein>
<accession>A9BA08</accession>
<keyword evidence="2" id="KW-0830">Ubiquinone</keyword>
<keyword evidence="1" id="KW-0812">Transmembrane</keyword>
<name>A9BA08_PROM4</name>
<feature type="transmembrane region" description="Helical" evidence="1">
    <location>
        <begin position="162"/>
        <end position="181"/>
    </location>
</feature>
<evidence type="ECO:0000313" key="2">
    <source>
        <dbReference type="EMBL" id="ABX08670.1"/>
    </source>
</evidence>
<dbReference type="OrthoDB" id="541464at2"/>
<dbReference type="EMBL" id="CP000878">
    <property type="protein sequence ID" value="ABX08670.1"/>
    <property type="molecule type" value="Genomic_DNA"/>
</dbReference>
<evidence type="ECO:0000256" key="1">
    <source>
        <dbReference type="SAM" id="Phobius"/>
    </source>
</evidence>
<dbReference type="eggNOG" id="ENOG502ZJ7X">
    <property type="taxonomic scope" value="Bacteria"/>
</dbReference>
<dbReference type="KEGG" id="pmj:P9211_07391"/>
<dbReference type="AlphaFoldDB" id="A9BA08"/>
<reference evidence="2 3" key="1">
    <citation type="journal article" date="2007" name="PLoS Genet.">
        <title>Patterns and implications of gene gain and loss in the evolution of Prochlorococcus.</title>
        <authorList>
            <person name="Kettler G.C."/>
            <person name="Martiny A.C."/>
            <person name="Huang K."/>
            <person name="Zucker J."/>
            <person name="Coleman M.L."/>
            <person name="Rodrigue S."/>
            <person name="Chen F."/>
            <person name="Lapidus A."/>
            <person name="Ferriera S."/>
            <person name="Johnson J."/>
            <person name="Steglich C."/>
            <person name="Church G.M."/>
            <person name="Richardson P."/>
            <person name="Chisholm S.W."/>
        </authorList>
    </citation>
    <scope>NUCLEOTIDE SEQUENCE [LARGE SCALE GENOMIC DNA]</scope>
    <source>
        <strain evidence="3">MIT 9211</strain>
    </source>
</reference>
<gene>
    <name evidence="2" type="ordered locus">P9211_07391</name>
</gene>
<feature type="transmembrane region" description="Helical" evidence="1">
    <location>
        <begin position="89"/>
        <end position="111"/>
    </location>
</feature>
<keyword evidence="3" id="KW-1185">Reference proteome</keyword>
<keyword evidence="1" id="KW-0472">Membrane</keyword>
<dbReference type="Proteomes" id="UP000000788">
    <property type="component" value="Chromosome"/>
</dbReference>
<organism evidence="2 3">
    <name type="scientific">Prochlorococcus marinus (strain MIT 9211)</name>
    <dbReference type="NCBI Taxonomy" id="93059"/>
    <lineage>
        <taxon>Bacteria</taxon>
        <taxon>Bacillati</taxon>
        <taxon>Cyanobacteriota</taxon>
        <taxon>Cyanophyceae</taxon>
        <taxon>Synechococcales</taxon>
        <taxon>Prochlorococcaceae</taxon>
        <taxon>Prochlorococcus</taxon>
    </lineage>
</organism>
<proteinExistence type="predicted"/>
<keyword evidence="1" id="KW-1133">Transmembrane helix</keyword>
<dbReference type="Pfam" id="PF13455">
    <property type="entry name" value="MUG113"/>
    <property type="match status" value="1"/>
</dbReference>
<sequence>MKGFVYLIKKGDLYGIGRVKDIDTLKRDLKPDQIIKSLALEHPESLEVRLYRRYKKTRLPGSGYFKLSARQLRDCKKQLSNKGNIPRSLAAEFSISFTGATAIFFLCFFLLNYLNVEFLSRTAFALVISSIPFWLLLFSGNFGGYETNDLPLFSSWANRTKALIAAALITLLSYLIFDWSLRLSL</sequence>
<dbReference type="RefSeq" id="WP_012195292.1">
    <property type="nucleotide sequence ID" value="NC_009976.1"/>
</dbReference>
<evidence type="ECO:0000313" key="3">
    <source>
        <dbReference type="Proteomes" id="UP000000788"/>
    </source>
</evidence>
<feature type="transmembrane region" description="Helical" evidence="1">
    <location>
        <begin position="123"/>
        <end position="142"/>
    </location>
</feature>
<dbReference type="HOGENOM" id="CLU_1453227_0_0_3"/>